<gene>
    <name evidence="1" type="ORF">ACOLOM_LOCUS8956</name>
</gene>
<evidence type="ECO:0000313" key="2">
    <source>
        <dbReference type="Proteomes" id="UP000789525"/>
    </source>
</evidence>
<keyword evidence="2" id="KW-1185">Reference proteome</keyword>
<dbReference type="EMBL" id="CAJVPT010024609">
    <property type="protein sequence ID" value="CAG8671159.1"/>
    <property type="molecule type" value="Genomic_DNA"/>
</dbReference>
<comment type="caution">
    <text evidence="1">The sequence shown here is derived from an EMBL/GenBank/DDBJ whole genome shotgun (WGS) entry which is preliminary data.</text>
</comment>
<protein>
    <submittedName>
        <fullName evidence="1">11794_t:CDS:1</fullName>
    </submittedName>
</protein>
<feature type="non-terminal residue" evidence="1">
    <location>
        <position position="77"/>
    </location>
</feature>
<name>A0ACA9NVV2_9GLOM</name>
<dbReference type="Proteomes" id="UP000789525">
    <property type="component" value="Unassembled WGS sequence"/>
</dbReference>
<proteinExistence type="predicted"/>
<accession>A0ACA9NVV2</accession>
<organism evidence="1 2">
    <name type="scientific">Acaulospora colombiana</name>
    <dbReference type="NCBI Taxonomy" id="27376"/>
    <lineage>
        <taxon>Eukaryota</taxon>
        <taxon>Fungi</taxon>
        <taxon>Fungi incertae sedis</taxon>
        <taxon>Mucoromycota</taxon>
        <taxon>Glomeromycotina</taxon>
        <taxon>Glomeromycetes</taxon>
        <taxon>Diversisporales</taxon>
        <taxon>Acaulosporaceae</taxon>
        <taxon>Acaulospora</taxon>
    </lineage>
</organism>
<sequence length="77" mass="8902">MFRIPRIVPWTSPQEYQQVYQWLYSGSPDLRELGVKRVKAWSNRGKVPQAIVCTAAFVEASLRDESGKISNHELRLL</sequence>
<reference evidence="1" key="1">
    <citation type="submission" date="2021-06" db="EMBL/GenBank/DDBJ databases">
        <authorList>
            <person name="Kallberg Y."/>
            <person name="Tangrot J."/>
            <person name="Rosling A."/>
        </authorList>
    </citation>
    <scope>NUCLEOTIDE SEQUENCE</scope>
    <source>
        <strain evidence="1">CL356</strain>
    </source>
</reference>
<evidence type="ECO:0000313" key="1">
    <source>
        <dbReference type="EMBL" id="CAG8671159.1"/>
    </source>
</evidence>